<dbReference type="KEGG" id="cmh:VO01_00305"/>
<dbReference type="HOGENOM" id="CLU_127701_3_0_11"/>
<evidence type="ECO:0000313" key="4">
    <source>
        <dbReference type="Proteomes" id="UP000266634"/>
    </source>
</evidence>
<accession>A0A0D5CEX6</accession>
<sequence>MASLDDADDSYPLESEKDILGRRLRLLVDAWEFQNRDTFTFPMLSAHLEAAGLKLSRPRWSYMLNATGFLVSDKRLLSGIASFFDVDEQYLVDLSSAPPSSVVAQLEFVKELREQRVERFAARNLAGVSPETLRLISAAIRTSRAKRREENGSESGS</sequence>
<dbReference type="Gene3D" id="1.10.260.40">
    <property type="entry name" value="lambda repressor-like DNA-binding domains"/>
    <property type="match status" value="1"/>
</dbReference>
<dbReference type="AlphaFoldDB" id="A0A0D5CEX6"/>
<proteinExistence type="predicted"/>
<organism evidence="1 3">
    <name type="scientific">Clavibacter michiganensis subsp. insidiosus</name>
    <dbReference type="NCBI Taxonomy" id="33014"/>
    <lineage>
        <taxon>Bacteria</taxon>
        <taxon>Bacillati</taxon>
        <taxon>Actinomycetota</taxon>
        <taxon>Actinomycetes</taxon>
        <taxon>Micrococcales</taxon>
        <taxon>Microbacteriaceae</taxon>
        <taxon>Clavibacter</taxon>
    </lineage>
</organism>
<evidence type="ECO:0000313" key="1">
    <source>
        <dbReference type="EMBL" id="AJW77807.1"/>
    </source>
</evidence>
<dbReference type="OrthoDB" id="3724431at2"/>
<evidence type="ECO:0000313" key="3">
    <source>
        <dbReference type="Proteomes" id="UP000032604"/>
    </source>
</evidence>
<gene>
    <name evidence="2" type="ORF">DZF93_01740</name>
    <name evidence="1" type="ORF">VO01_00305</name>
</gene>
<evidence type="ECO:0000313" key="2">
    <source>
        <dbReference type="EMBL" id="RIJ44722.1"/>
    </source>
</evidence>
<dbReference type="Proteomes" id="UP000266634">
    <property type="component" value="Unassembled WGS sequence"/>
</dbReference>
<dbReference type="RefSeq" id="WP_045526046.1">
    <property type="nucleotide sequence ID" value="NZ_CP011043.1"/>
</dbReference>
<dbReference type="InterPro" id="IPR010982">
    <property type="entry name" value="Lambda_DNA-bd_dom_sf"/>
</dbReference>
<protein>
    <submittedName>
        <fullName evidence="1">Uncharacterized protein</fullName>
    </submittedName>
</protein>
<dbReference type="PATRIC" id="fig|33014.5.peg.61"/>
<reference evidence="2 4" key="2">
    <citation type="submission" date="2018-08" db="EMBL/GenBank/DDBJ databases">
        <title>Genome Sequence of Clavibacter michiganensis Subspecies type strains, and the Atypical Peach-Colored Strains Isolated from Tomato.</title>
        <authorList>
            <person name="Osdaghi E."/>
            <person name="Portier P."/>
            <person name="Briand M."/>
            <person name="Jacques M.-A."/>
        </authorList>
    </citation>
    <scope>NUCLEOTIDE SEQUENCE [LARGE SCALE GENOMIC DNA]</scope>
    <source>
        <strain evidence="2 4">CFBP 6488</strain>
    </source>
</reference>
<dbReference type="EMBL" id="CP011043">
    <property type="protein sequence ID" value="AJW77807.1"/>
    <property type="molecule type" value="Genomic_DNA"/>
</dbReference>
<reference evidence="1 3" key="1">
    <citation type="journal article" date="2015" name="Genome Announc.">
        <title>Complete Genome Sequence of Clavibacter michiganensis subsp. insidiosus R1-1 Using PacBio Single-Molecule Real-Time Technology.</title>
        <authorList>
            <person name="Lu Y."/>
            <person name="Samac D.A."/>
            <person name="Glazebrook J."/>
            <person name="Ishimaru C.A."/>
        </authorList>
    </citation>
    <scope>NUCLEOTIDE SEQUENCE [LARGE SCALE GENOMIC DNA]</scope>
    <source>
        <strain evidence="1 3">R1-1</strain>
    </source>
</reference>
<name>A0A0D5CEX6_9MICO</name>
<dbReference type="Proteomes" id="UP000032604">
    <property type="component" value="Chromosome"/>
</dbReference>
<dbReference type="EMBL" id="QWEA01000025">
    <property type="protein sequence ID" value="RIJ44722.1"/>
    <property type="molecule type" value="Genomic_DNA"/>
</dbReference>
<dbReference type="GO" id="GO:0003677">
    <property type="term" value="F:DNA binding"/>
    <property type="evidence" value="ECO:0007669"/>
    <property type="project" value="InterPro"/>
</dbReference>